<dbReference type="PANTHER" id="PTHR24148:SF64">
    <property type="entry name" value="HETEROKARYON INCOMPATIBILITY DOMAIN-CONTAINING PROTEIN"/>
    <property type="match status" value="1"/>
</dbReference>
<reference evidence="2" key="1">
    <citation type="submission" date="2023-06" db="EMBL/GenBank/DDBJ databases">
        <title>Genome-scale phylogeny and comparative genomics of the fungal order Sordariales.</title>
        <authorList>
            <consortium name="Lawrence Berkeley National Laboratory"/>
            <person name="Hensen N."/>
            <person name="Bonometti L."/>
            <person name="Westerberg I."/>
            <person name="Brannstrom I.O."/>
            <person name="Guillou S."/>
            <person name="Cros-Aarteil S."/>
            <person name="Calhoun S."/>
            <person name="Haridas S."/>
            <person name="Kuo A."/>
            <person name="Mondo S."/>
            <person name="Pangilinan J."/>
            <person name="Riley R."/>
            <person name="Labutti K."/>
            <person name="Andreopoulos B."/>
            <person name="Lipzen A."/>
            <person name="Chen C."/>
            <person name="Yanf M."/>
            <person name="Daum C."/>
            <person name="Ng V."/>
            <person name="Clum A."/>
            <person name="Steindorff A."/>
            <person name="Ohm R."/>
            <person name="Martin F."/>
            <person name="Silar P."/>
            <person name="Natvig D."/>
            <person name="Lalanne C."/>
            <person name="Gautier V."/>
            <person name="Ament-Velasquez S.L."/>
            <person name="Kruys A."/>
            <person name="Hutchinson M.I."/>
            <person name="Powell A.J."/>
            <person name="Barry K."/>
            <person name="Miller A.N."/>
            <person name="Grigoriev I.V."/>
            <person name="Debuchy R."/>
            <person name="Gladieux P."/>
            <person name="Thoren M.H."/>
            <person name="Johannesson H."/>
        </authorList>
    </citation>
    <scope>NUCLEOTIDE SEQUENCE</scope>
    <source>
        <strain evidence="2">SMH2532-1</strain>
    </source>
</reference>
<name>A0AA39Y9T8_9PEZI</name>
<dbReference type="AlphaFoldDB" id="A0AA39Y9T8"/>
<feature type="non-terminal residue" evidence="2">
    <location>
        <position position="1"/>
    </location>
</feature>
<organism evidence="2 3">
    <name type="scientific">Cercophora newfieldiana</name>
    <dbReference type="NCBI Taxonomy" id="92897"/>
    <lineage>
        <taxon>Eukaryota</taxon>
        <taxon>Fungi</taxon>
        <taxon>Dikarya</taxon>
        <taxon>Ascomycota</taxon>
        <taxon>Pezizomycotina</taxon>
        <taxon>Sordariomycetes</taxon>
        <taxon>Sordariomycetidae</taxon>
        <taxon>Sordariales</taxon>
        <taxon>Lasiosphaeriaceae</taxon>
        <taxon>Cercophora</taxon>
    </lineage>
</organism>
<dbReference type="Proteomes" id="UP001174936">
    <property type="component" value="Unassembled WGS sequence"/>
</dbReference>
<keyword evidence="3" id="KW-1185">Reference proteome</keyword>
<accession>A0AA39Y9T8</accession>
<dbReference type="InterPro" id="IPR010730">
    <property type="entry name" value="HET"/>
</dbReference>
<feature type="non-terminal residue" evidence="2">
    <location>
        <position position="146"/>
    </location>
</feature>
<dbReference type="Pfam" id="PF06985">
    <property type="entry name" value="HET"/>
    <property type="match status" value="1"/>
</dbReference>
<dbReference type="InterPro" id="IPR052895">
    <property type="entry name" value="HetReg/Transcr_Mod"/>
</dbReference>
<evidence type="ECO:0000313" key="3">
    <source>
        <dbReference type="Proteomes" id="UP001174936"/>
    </source>
</evidence>
<dbReference type="PANTHER" id="PTHR24148">
    <property type="entry name" value="ANKYRIN REPEAT DOMAIN-CONTAINING PROTEIN 39 HOMOLOG-RELATED"/>
    <property type="match status" value="1"/>
</dbReference>
<proteinExistence type="predicted"/>
<evidence type="ECO:0000313" key="2">
    <source>
        <dbReference type="EMBL" id="KAK0648689.1"/>
    </source>
</evidence>
<gene>
    <name evidence="2" type="ORF">B0T16DRAFT_289467</name>
</gene>
<dbReference type="EMBL" id="JAULSV010000003">
    <property type="protein sequence ID" value="KAK0648689.1"/>
    <property type="molecule type" value="Genomic_DNA"/>
</dbReference>
<sequence length="146" mass="16701">YDALSYTWGDHVPSQFRAISCNGCTVSVTPSLFSALSRLRYPYQPRNLWVDAICINQQNDEEKAVQIQHMLTIYMKARTVVGWLGPESSQTKAAVYALRSHGAEGMEVSMSFLELSSEIYGGLVDLYSRPWFRRLWVQQEVFAARR</sequence>
<evidence type="ECO:0000259" key="1">
    <source>
        <dbReference type="Pfam" id="PF06985"/>
    </source>
</evidence>
<protein>
    <submittedName>
        <fullName evidence="2">Heterokaryon incompatibility</fullName>
    </submittedName>
</protein>
<feature type="domain" description="Heterokaryon incompatibility" evidence="1">
    <location>
        <begin position="1"/>
        <end position="140"/>
    </location>
</feature>
<comment type="caution">
    <text evidence="2">The sequence shown here is derived from an EMBL/GenBank/DDBJ whole genome shotgun (WGS) entry which is preliminary data.</text>
</comment>